<feature type="region of interest" description="Disordered" evidence="1">
    <location>
        <begin position="51"/>
        <end position="74"/>
    </location>
</feature>
<dbReference type="Proteomes" id="UP000192501">
    <property type="component" value="Unassembled WGS sequence"/>
</dbReference>
<evidence type="ECO:0000256" key="1">
    <source>
        <dbReference type="SAM" id="MobiDB-lite"/>
    </source>
</evidence>
<proteinExistence type="predicted"/>
<organism evidence="2 3">
    <name type="scientific">Hepatospora eriocheir</name>
    <dbReference type="NCBI Taxonomy" id="1081669"/>
    <lineage>
        <taxon>Eukaryota</taxon>
        <taxon>Fungi</taxon>
        <taxon>Fungi incertae sedis</taxon>
        <taxon>Microsporidia</taxon>
        <taxon>Hepatosporidae</taxon>
        <taxon>Hepatospora</taxon>
    </lineage>
</organism>
<accession>A0A1X0Q6L4</accession>
<protein>
    <submittedName>
        <fullName evidence="2">Uncharacterized protein</fullName>
    </submittedName>
</protein>
<dbReference type="VEuPathDB" id="MicrosporidiaDB:A0H76_884"/>
<feature type="compositionally biased region" description="Polar residues" evidence="1">
    <location>
        <begin position="51"/>
        <end position="60"/>
    </location>
</feature>
<evidence type="ECO:0000313" key="2">
    <source>
        <dbReference type="EMBL" id="ORD95372.1"/>
    </source>
</evidence>
<dbReference type="VEuPathDB" id="MicrosporidiaDB:HERIO_1819"/>
<feature type="compositionally biased region" description="Basic and acidic residues" evidence="1">
    <location>
        <begin position="87"/>
        <end position="104"/>
    </location>
</feature>
<comment type="caution">
    <text evidence="2">The sequence shown here is derived from an EMBL/GenBank/DDBJ whole genome shotgun (WGS) entry which is preliminary data.</text>
</comment>
<evidence type="ECO:0000313" key="3">
    <source>
        <dbReference type="Proteomes" id="UP000192501"/>
    </source>
</evidence>
<dbReference type="AlphaFoldDB" id="A0A1X0Q6L4"/>
<feature type="region of interest" description="Disordered" evidence="1">
    <location>
        <begin position="87"/>
        <end position="119"/>
    </location>
</feature>
<dbReference type="EMBL" id="LTAI01001439">
    <property type="protein sequence ID" value="ORD95372.1"/>
    <property type="molecule type" value="Genomic_DNA"/>
</dbReference>
<sequence length="198" mass="22626">MMYLNLSYLCKYLIASKPEVNQESACNYKPPLKKCENSNIHELVKRTEEQLNLESSYNDHSLSDKDISTEESSSDLGLQFKFDDKIDNENQSKSDIENQSKSDNENQSESDNENQVEFKVDNVKKDVIYERKSSTETGSNFSNYSSLSDSPKKVLKLTFTPSTEDQLCLSCPKKSLATEPVNVKEKIKQFEFLTNSNN</sequence>
<reference evidence="2 3" key="1">
    <citation type="journal article" date="2017" name="Environ. Microbiol.">
        <title>Decay of the glycolytic pathway and adaptation to intranuclear parasitism within Enterocytozoonidae microsporidia.</title>
        <authorList>
            <person name="Wiredu Boakye D."/>
            <person name="Jaroenlak P."/>
            <person name="Prachumwat A."/>
            <person name="Williams T.A."/>
            <person name="Bateman K.S."/>
            <person name="Itsathitphaisarn O."/>
            <person name="Sritunyalucksana K."/>
            <person name="Paszkiewicz K.H."/>
            <person name="Moore K.A."/>
            <person name="Stentiford G.D."/>
            <person name="Williams B.A."/>
        </authorList>
    </citation>
    <scope>NUCLEOTIDE SEQUENCE [LARGE SCALE GENOMIC DNA]</scope>
    <source>
        <strain evidence="3">canceri</strain>
    </source>
</reference>
<name>A0A1X0Q6L4_9MICR</name>
<gene>
    <name evidence="2" type="ORF">A0H76_884</name>
</gene>